<evidence type="ECO:0000313" key="2">
    <source>
        <dbReference type="EMBL" id="KXN99934.1"/>
    </source>
</evidence>
<accession>A0A137RID3</accession>
<dbReference type="EMBL" id="JRWG01000003">
    <property type="protein sequence ID" value="KXN99934.1"/>
    <property type="molecule type" value="Genomic_DNA"/>
</dbReference>
<feature type="chain" id="PRO_5007479732" description="Outer membrane protein beta-barrel domain-containing protein" evidence="1">
    <location>
        <begin position="21"/>
        <end position="216"/>
    </location>
</feature>
<name>A0A137RID3_9FLAO</name>
<gene>
    <name evidence="2" type="ORF">LS48_05495</name>
</gene>
<sequence>MFLNIRILFISLLFTAATFAQQTETEIENETAQKQTNLGTKVGSITVGAYLPIAFGENFVNDGMDLKMGAQAQLKLNVLGDFYVGPAMSFFFADVTNRNLVGNYDEMSNLVLGGVIGYEKQLERFDLSIGLGVGYSGYFNKGLGDSFEDNATALWLRPEVSYKLANYVSIYVASELRHDFMNIEVPSELEDTFGGVNYFNIGFGLRINLGTGYKFQ</sequence>
<dbReference type="Proteomes" id="UP000070138">
    <property type="component" value="Unassembled WGS sequence"/>
</dbReference>
<reference evidence="2 3" key="2">
    <citation type="journal article" date="2016" name="Int. J. Syst. Evol. Microbiol.">
        <title>Vitellibacter aquimaris sp. nov., a marine bacterium isolated from seawater.</title>
        <authorList>
            <person name="Thevarajoo S."/>
            <person name="Selvaratnam C."/>
            <person name="Goh K.M."/>
            <person name="Hong K.W."/>
            <person name="Chan X.Y."/>
            <person name="Chan K.G."/>
            <person name="Chong C.S."/>
        </authorList>
    </citation>
    <scope>NUCLEOTIDE SEQUENCE [LARGE SCALE GENOMIC DNA]</scope>
    <source>
        <strain evidence="2 3">D-24</strain>
    </source>
</reference>
<keyword evidence="3" id="KW-1185">Reference proteome</keyword>
<dbReference type="AlphaFoldDB" id="A0A137RID3"/>
<dbReference type="STRING" id="1548749.LS48_05495"/>
<dbReference type="RefSeq" id="WP_062620812.1">
    <property type="nucleotide sequence ID" value="NZ_JRWG01000003.1"/>
</dbReference>
<protein>
    <recommendedName>
        <fullName evidence="4">Outer membrane protein beta-barrel domain-containing protein</fullName>
    </recommendedName>
</protein>
<feature type="signal peptide" evidence="1">
    <location>
        <begin position="1"/>
        <end position="20"/>
    </location>
</feature>
<proteinExistence type="predicted"/>
<evidence type="ECO:0008006" key="4">
    <source>
        <dbReference type="Google" id="ProtNLM"/>
    </source>
</evidence>
<comment type="caution">
    <text evidence="2">The sequence shown here is derived from an EMBL/GenBank/DDBJ whole genome shotgun (WGS) entry which is preliminary data.</text>
</comment>
<keyword evidence="1" id="KW-0732">Signal</keyword>
<organism evidence="2 3">
    <name type="scientific">Aequorivita aquimaris</name>
    <dbReference type="NCBI Taxonomy" id="1548749"/>
    <lineage>
        <taxon>Bacteria</taxon>
        <taxon>Pseudomonadati</taxon>
        <taxon>Bacteroidota</taxon>
        <taxon>Flavobacteriia</taxon>
        <taxon>Flavobacteriales</taxon>
        <taxon>Flavobacteriaceae</taxon>
        <taxon>Aequorivita</taxon>
    </lineage>
</organism>
<dbReference type="OrthoDB" id="1440764at2"/>
<evidence type="ECO:0000256" key="1">
    <source>
        <dbReference type="SAM" id="SignalP"/>
    </source>
</evidence>
<evidence type="ECO:0000313" key="3">
    <source>
        <dbReference type="Proteomes" id="UP000070138"/>
    </source>
</evidence>
<reference evidence="3" key="1">
    <citation type="submission" date="2014-10" db="EMBL/GenBank/DDBJ databases">
        <title>Genome sequencing of Vitellibacter sp. D-24.</title>
        <authorList>
            <person name="Thevarajoo S."/>
            <person name="Selvaratnam C."/>
            <person name="Goh K.M."/>
            <person name="Chong C.S."/>
        </authorList>
    </citation>
    <scope>NUCLEOTIDE SEQUENCE [LARGE SCALE GENOMIC DNA]</scope>
    <source>
        <strain evidence="3">D-24</strain>
    </source>
</reference>